<evidence type="ECO:0000313" key="8">
    <source>
        <dbReference type="EMBL" id="KAG8524343.1"/>
    </source>
</evidence>
<comment type="caution">
    <text evidence="8">The sequence shown here is derived from an EMBL/GenBank/DDBJ whole genome shotgun (WGS) entry which is preliminary data.</text>
</comment>
<feature type="region of interest" description="Disordered" evidence="5">
    <location>
        <begin position="99"/>
        <end position="120"/>
    </location>
</feature>
<dbReference type="GO" id="GO:0032366">
    <property type="term" value="P:intracellular sterol transport"/>
    <property type="evidence" value="ECO:0007669"/>
    <property type="project" value="TreeGrafter"/>
</dbReference>
<dbReference type="GO" id="GO:0015485">
    <property type="term" value="F:cholesterol binding"/>
    <property type="evidence" value="ECO:0007669"/>
    <property type="project" value="TreeGrafter"/>
</dbReference>
<evidence type="ECO:0000313" key="9">
    <source>
        <dbReference type="Proteomes" id="UP000700334"/>
    </source>
</evidence>
<dbReference type="GO" id="GO:0005886">
    <property type="term" value="C:plasma membrane"/>
    <property type="evidence" value="ECO:0007669"/>
    <property type="project" value="TreeGrafter"/>
</dbReference>
<dbReference type="PANTHER" id="PTHR23319">
    <property type="entry name" value="GRAM DOMAIN CONTAINING 1B, ISOFORM E"/>
    <property type="match status" value="1"/>
</dbReference>
<name>A0A8J6ANF0_GALPY</name>
<evidence type="ECO:0000256" key="3">
    <source>
        <dbReference type="ARBA" id="ARBA00022989"/>
    </source>
</evidence>
<feature type="region of interest" description="Disordered" evidence="5">
    <location>
        <begin position="885"/>
        <end position="906"/>
    </location>
</feature>
<evidence type="ECO:0000256" key="2">
    <source>
        <dbReference type="ARBA" id="ARBA00022692"/>
    </source>
</evidence>
<keyword evidence="4 6" id="KW-0472">Membrane</keyword>
<dbReference type="InterPro" id="IPR031968">
    <property type="entry name" value="VASt"/>
</dbReference>
<feature type="transmembrane region" description="Helical" evidence="6">
    <location>
        <begin position="934"/>
        <end position="954"/>
    </location>
</feature>
<keyword evidence="2 6" id="KW-0812">Transmembrane</keyword>
<comment type="subcellular location">
    <subcellularLocation>
        <location evidence="1">Membrane</location>
        <topology evidence="1">Single-pass membrane protein</topology>
    </subcellularLocation>
</comment>
<dbReference type="CDD" id="cd13220">
    <property type="entry name" value="PH-GRAM_GRAMDC"/>
    <property type="match status" value="1"/>
</dbReference>
<gene>
    <name evidence="8" type="ORF">J0S82_006754</name>
</gene>
<dbReference type="SMART" id="SM00568">
    <property type="entry name" value="GRAM"/>
    <property type="match status" value="1"/>
</dbReference>
<feature type="region of interest" description="Disordered" evidence="5">
    <location>
        <begin position="583"/>
        <end position="661"/>
    </location>
</feature>
<feature type="region of interest" description="Disordered" evidence="5">
    <location>
        <begin position="274"/>
        <end position="393"/>
    </location>
</feature>
<dbReference type="InterPro" id="IPR004182">
    <property type="entry name" value="GRAM"/>
</dbReference>
<feature type="compositionally biased region" description="Polar residues" evidence="5">
    <location>
        <begin position="627"/>
        <end position="639"/>
    </location>
</feature>
<evidence type="ECO:0000256" key="1">
    <source>
        <dbReference type="ARBA" id="ARBA00004167"/>
    </source>
</evidence>
<organism evidence="8 9">
    <name type="scientific">Galemys pyrenaicus</name>
    <name type="common">Iberian desman</name>
    <name type="synonym">Pyrenean desman</name>
    <dbReference type="NCBI Taxonomy" id="202257"/>
    <lineage>
        <taxon>Eukaryota</taxon>
        <taxon>Metazoa</taxon>
        <taxon>Chordata</taxon>
        <taxon>Craniata</taxon>
        <taxon>Vertebrata</taxon>
        <taxon>Euteleostomi</taxon>
        <taxon>Mammalia</taxon>
        <taxon>Eutheria</taxon>
        <taxon>Laurasiatheria</taxon>
        <taxon>Eulipotyphla</taxon>
        <taxon>Talpidae</taxon>
        <taxon>Galemys</taxon>
    </lineage>
</organism>
<dbReference type="PANTHER" id="PTHR23319:SF8">
    <property type="entry name" value="PROTEIN ASTER-A"/>
    <property type="match status" value="1"/>
</dbReference>
<proteinExistence type="predicted"/>
<evidence type="ECO:0000259" key="7">
    <source>
        <dbReference type="PROSITE" id="PS51778"/>
    </source>
</evidence>
<evidence type="ECO:0000256" key="5">
    <source>
        <dbReference type="SAM" id="MobiDB-lite"/>
    </source>
</evidence>
<evidence type="ECO:0000256" key="4">
    <source>
        <dbReference type="ARBA" id="ARBA00023136"/>
    </source>
</evidence>
<dbReference type="GO" id="GO:0005789">
    <property type="term" value="C:endoplasmic reticulum membrane"/>
    <property type="evidence" value="ECO:0007669"/>
    <property type="project" value="TreeGrafter"/>
</dbReference>
<feature type="compositionally biased region" description="Low complexity" evidence="5">
    <location>
        <begin position="331"/>
        <end position="345"/>
    </location>
</feature>
<feature type="region of interest" description="Disordered" evidence="5">
    <location>
        <begin position="178"/>
        <end position="206"/>
    </location>
</feature>
<reference evidence="8" key="1">
    <citation type="journal article" date="2021" name="Evol. Appl.">
        <title>The genome of the Pyrenean desman and the effects of bottlenecks and inbreeding on the genomic landscape of an endangered species.</title>
        <authorList>
            <person name="Escoda L."/>
            <person name="Castresana J."/>
        </authorList>
    </citation>
    <scope>NUCLEOTIDE SEQUENCE</scope>
    <source>
        <strain evidence="8">IBE-C5619</strain>
    </source>
</reference>
<dbReference type="FunFam" id="2.30.29.30:FF:000008">
    <property type="entry name" value="GRAM domain containing 1B"/>
    <property type="match status" value="1"/>
</dbReference>
<sequence length="1047" mass="115648">MRNWGAVQETVDSALSTVLQWEMRGPWGPGARSSPQTARLEAEGLSGLLGEQQHPHWTPGCWGHGAVDPETRDPNSTVCAGKAKGGGAGSVHWPVDIGEHPGPPEAPRSTLERPHGRRGGLRWAVAPPRASLKVLRNLPWCWKSEKRPRCSPRPPASRQRLPMAELLPLLPWAPPLAEEGAQASPVPPARWQSRQTQGGRAEGLVPEPWRLLEVPAIHITPSSDGESPPCTPTPRRLQRLRTPSLESSPWDSPSQFAHGPSWLLVVWLPRREADPKQEPVRGLRRPQLQRLGGSCGQQSRVPGTVVGAETRGIRAPKATVSKLVRQTGWGTTPHSGRSTPSSSPSLRKRLQLLPPSRPPPEPEPGTMVEKGSDNSSEKGGVPGTPSAQSLGSRNFIRNSKKMQSWYSMLSPTYKQRNEDFRKLFSKLPEAERLIVDYSCALQREILLQGRLYLSENWICFYSNIFRWETTISIQLKEVTCLKKEKTAKLIPNAIQICTESEKHFFTSFGARDRCFLLIFRLWQNALLEKTLSPRELWHLVHQCYGSELGLTSEDEDYVCPLQLNGLGTPKDVGDVIALSDIAPSGAADRSQEPSPVGSRRGRITPNLSRASSDADHGAEEDKEEQTDSQLDASSSQTVTPLAEPPSSEPTPSDGPAALGPLDLLPSEELLTDTSNSSSSTGEEADLAALLPDLSGRLLINAVFHVGAERLQQMLFSDSPFLQGFLQQCKFTDVTLSPWSGDSKCHQRRVLTYTIPISNPLGPKSASVVETQTLFRRGPQAGGCVVDSEVLTQGIPYQDYFYTAHRYCILGLARNKARLRVSSEIRYRKQPWSLVKSLIEKNSWSGIEEYFHHLERELAKAEKLSLEDGGKDPRGLLSGLRRRKRPLSWRGHGEGPQHPDPDPCARAGLHTSGSLSARFSEPAVDQSPGAGIPGALVLISVVLIVLIALNVLLFYRLWSLERTAHAFESWHSLALAKGKFPQTATEWAEILALQKQFHSVEVHKWRQILRASVELLDEMKFSLEKLHQGIAVSDPPFDSQPRPDDGFS</sequence>
<dbReference type="Proteomes" id="UP000700334">
    <property type="component" value="Unassembled WGS sequence"/>
</dbReference>
<dbReference type="AlphaFoldDB" id="A0A8J6ANF0"/>
<dbReference type="PROSITE" id="PS51778">
    <property type="entry name" value="VAST"/>
    <property type="match status" value="1"/>
</dbReference>
<evidence type="ECO:0000256" key="6">
    <source>
        <dbReference type="SAM" id="Phobius"/>
    </source>
</evidence>
<dbReference type="EMBL" id="JAGFMF010011389">
    <property type="protein sequence ID" value="KAG8524343.1"/>
    <property type="molecule type" value="Genomic_DNA"/>
</dbReference>
<dbReference type="Pfam" id="PF02893">
    <property type="entry name" value="GRAM"/>
    <property type="match status" value="1"/>
</dbReference>
<keyword evidence="3 6" id="KW-1133">Transmembrane helix</keyword>
<dbReference type="InterPro" id="IPR051482">
    <property type="entry name" value="Cholesterol_transport"/>
</dbReference>
<dbReference type="Gene3D" id="2.30.29.30">
    <property type="entry name" value="Pleckstrin-homology domain (PH domain)/Phosphotyrosine-binding domain (PTB)"/>
    <property type="match status" value="1"/>
</dbReference>
<protein>
    <submittedName>
        <fullName evidence="8">Protein Aster-A</fullName>
    </submittedName>
</protein>
<dbReference type="OrthoDB" id="2162691at2759"/>
<feature type="domain" description="VASt" evidence="7">
    <location>
        <begin position="694"/>
        <end position="865"/>
    </location>
</feature>
<feature type="compositionally biased region" description="Basic and acidic residues" evidence="5">
    <location>
        <begin position="890"/>
        <end position="902"/>
    </location>
</feature>
<keyword evidence="9" id="KW-1185">Reference proteome</keyword>
<accession>A0A8J6ANF0</accession>
<dbReference type="GO" id="GO:0140268">
    <property type="term" value="C:endoplasmic reticulum-plasma membrane contact site"/>
    <property type="evidence" value="ECO:0007669"/>
    <property type="project" value="TreeGrafter"/>
</dbReference>
<dbReference type="GO" id="GO:0120020">
    <property type="term" value="F:cholesterol transfer activity"/>
    <property type="evidence" value="ECO:0007669"/>
    <property type="project" value="TreeGrafter"/>
</dbReference>
<dbReference type="Pfam" id="PF16016">
    <property type="entry name" value="VASt"/>
    <property type="match status" value="1"/>
</dbReference>
<dbReference type="InterPro" id="IPR011993">
    <property type="entry name" value="PH-like_dom_sf"/>
</dbReference>